<evidence type="ECO:0000259" key="3">
    <source>
        <dbReference type="Pfam" id="PF14364"/>
    </source>
</evidence>
<organism evidence="4 5">
    <name type="scientific">Rubroshorea leprosula</name>
    <dbReference type="NCBI Taxonomy" id="152421"/>
    <lineage>
        <taxon>Eukaryota</taxon>
        <taxon>Viridiplantae</taxon>
        <taxon>Streptophyta</taxon>
        <taxon>Embryophyta</taxon>
        <taxon>Tracheophyta</taxon>
        <taxon>Spermatophyta</taxon>
        <taxon>Magnoliopsida</taxon>
        <taxon>eudicotyledons</taxon>
        <taxon>Gunneridae</taxon>
        <taxon>Pentapetalae</taxon>
        <taxon>rosids</taxon>
        <taxon>malvids</taxon>
        <taxon>Malvales</taxon>
        <taxon>Dipterocarpaceae</taxon>
        <taxon>Rubroshorea</taxon>
    </lineage>
</organism>
<evidence type="ECO:0000256" key="1">
    <source>
        <dbReference type="SAM" id="MobiDB-lite"/>
    </source>
</evidence>
<keyword evidence="2" id="KW-0812">Transmembrane</keyword>
<dbReference type="EMBL" id="BPVZ01000015">
    <property type="protein sequence ID" value="GKV00138.1"/>
    <property type="molecule type" value="Genomic_DNA"/>
</dbReference>
<reference evidence="4 5" key="1">
    <citation type="journal article" date="2021" name="Commun. Biol.">
        <title>The genome of Shorea leprosula (Dipterocarpaceae) highlights the ecological relevance of drought in aseasonal tropical rainforests.</title>
        <authorList>
            <person name="Ng K.K.S."/>
            <person name="Kobayashi M.J."/>
            <person name="Fawcett J.A."/>
            <person name="Hatakeyama M."/>
            <person name="Paape T."/>
            <person name="Ng C.H."/>
            <person name="Ang C.C."/>
            <person name="Tnah L.H."/>
            <person name="Lee C.T."/>
            <person name="Nishiyama T."/>
            <person name="Sese J."/>
            <person name="O'Brien M.J."/>
            <person name="Copetti D."/>
            <person name="Mohd Noor M.I."/>
            <person name="Ong R.C."/>
            <person name="Putra M."/>
            <person name="Sireger I.Z."/>
            <person name="Indrioko S."/>
            <person name="Kosugi Y."/>
            <person name="Izuno A."/>
            <person name="Isagi Y."/>
            <person name="Lee S.L."/>
            <person name="Shimizu K.K."/>
        </authorList>
    </citation>
    <scope>NUCLEOTIDE SEQUENCE [LARGE SCALE GENOMIC DNA]</scope>
    <source>
        <strain evidence="4">214</strain>
    </source>
</reference>
<dbReference type="AlphaFoldDB" id="A0AAV5ILY1"/>
<evidence type="ECO:0000313" key="5">
    <source>
        <dbReference type="Proteomes" id="UP001054252"/>
    </source>
</evidence>
<dbReference type="Pfam" id="PF14364">
    <property type="entry name" value="DUF4408"/>
    <property type="match status" value="1"/>
</dbReference>
<feature type="region of interest" description="Disordered" evidence="1">
    <location>
        <begin position="132"/>
        <end position="264"/>
    </location>
</feature>
<dbReference type="Proteomes" id="UP001054252">
    <property type="component" value="Unassembled WGS sequence"/>
</dbReference>
<accession>A0AAV5ILY1</accession>
<dbReference type="Pfam" id="PF05553">
    <property type="entry name" value="DUF761"/>
    <property type="match status" value="1"/>
</dbReference>
<sequence>MLEESMSVPSIWASMFSWCTPAVLFLFLNLIVGTIFITSGFLSNKSGDTEQQKQPDSPHRLARSPSILQRLKSINFRNYRSQEPITGFEKSPHLDVDSQSFSFQQTPEQKPQTLRSRSPSMLQRLKSISFSNYISQEPTSDYPETAPKSDTHYPPEQTYEQDQPQIEQEEEVNEEKQQIEEEEQIMDQVYSKLKEADVKRTKSDTKPASGEIPTKLPQKMKKSASAKSAFSHSEEEDIVESRRPQTARASKAKVSEEDDEGVDAKADDFINKFKNQLKLQRIDSFIRNSGSGK</sequence>
<keyword evidence="5" id="KW-1185">Reference proteome</keyword>
<feature type="domain" description="DUF4408" evidence="3">
    <location>
        <begin position="9"/>
        <end position="41"/>
    </location>
</feature>
<feature type="region of interest" description="Disordered" evidence="1">
    <location>
        <begin position="97"/>
        <end position="120"/>
    </location>
</feature>
<dbReference type="PANTHER" id="PTHR33098:SF53">
    <property type="entry name" value="OS05G0540900 PROTEIN"/>
    <property type="match status" value="1"/>
</dbReference>
<keyword evidence="2" id="KW-0472">Membrane</keyword>
<dbReference type="InterPro" id="IPR025520">
    <property type="entry name" value="DUF4408"/>
</dbReference>
<keyword evidence="2" id="KW-1133">Transmembrane helix</keyword>
<comment type="caution">
    <text evidence="4">The sequence shown here is derived from an EMBL/GenBank/DDBJ whole genome shotgun (WGS) entry which is preliminary data.</text>
</comment>
<evidence type="ECO:0000256" key="2">
    <source>
        <dbReference type="SAM" id="Phobius"/>
    </source>
</evidence>
<dbReference type="PANTHER" id="PTHR33098">
    <property type="entry name" value="COTTON FIBER (DUF761)"/>
    <property type="match status" value="1"/>
</dbReference>
<feature type="transmembrane region" description="Helical" evidence="2">
    <location>
        <begin position="12"/>
        <end position="37"/>
    </location>
</feature>
<feature type="compositionally biased region" description="Basic and acidic residues" evidence="1">
    <location>
        <begin position="192"/>
        <end position="205"/>
    </location>
</feature>
<proteinExistence type="predicted"/>
<gene>
    <name evidence="4" type="ORF">SLEP1_g12880</name>
</gene>
<evidence type="ECO:0000313" key="4">
    <source>
        <dbReference type="EMBL" id="GKV00138.1"/>
    </source>
</evidence>
<dbReference type="InterPro" id="IPR008480">
    <property type="entry name" value="DUF761_pln"/>
</dbReference>
<protein>
    <recommendedName>
        <fullName evidence="3">DUF4408 domain-containing protein</fullName>
    </recommendedName>
</protein>
<name>A0AAV5ILY1_9ROSI</name>